<dbReference type="PANTHER" id="PTHR35385">
    <property type="entry name" value="PROTEIN B, PUTATIVE-RELATED-RELATED"/>
    <property type="match status" value="1"/>
</dbReference>
<name>A0A7R9ILF1_9NEOP</name>
<sequence length="451" mass="51833">MDQERAINGWVAKVCRLLASEETDLLASFTILVQKHIEVRIPVATPSKCQAHLIRVGVLQMRDTLNHGKEVFDWTPILTDISGAKPTKNIEVQIPMARKGACNSSSYDGSVVGSNLAQVNWGDFLLSLTPRKRWKMSTLLLRQQWSISVLKKSWSCQHSKKNKTELGEEKYYTGRNTCCKAKIQIKIKKVNRNTKKNDHFLRREVPLPAVITICSDHNHSTECVDALRLLRPTDEAKQRYMGYFDSGMSPSEARQLHRSKILVGDEPYITLANGSKNPPPVRTIYAWHKQWRKLNYGNQSNPLEKIRDNISAYKSEGIDVMISDKGPWAVLIVTPIMKRAQELPSSAEIVFIDSTSPEVFMTDNSTAEKQALRAIWPDSKHLNQWRRNLLYANSAEELENAKVQFDELCKHRKYKERVNNMLSEDRIQEWVSLFRSFNMTRTIFLKLQLGY</sequence>
<dbReference type="AlphaFoldDB" id="A0A7R9ILF1"/>
<dbReference type="PANTHER" id="PTHR35385:SF2">
    <property type="entry name" value="PROTEIN B, PUTATIVE-RELATED"/>
    <property type="match status" value="1"/>
</dbReference>
<protein>
    <recommendedName>
        <fullName evidence="2">Transposase</fullName>
    </recommendedName>
</protein>
<reference evidence="1" key="1">
    <citation type="submission" date="2020-11" db="EMBL/GenBank/DDBJ databases">
        <authorList>
            <person name="Tran Van P."/>
        </authorList>
    </citation>
    <scope>NUCLEOTIDE SEQUENCE</scope>
</reference>
<proteinExistence type="predicted"/>
<accession>A0A7R9ILF1</accession>
<organism evidence="1">
    <name type="scientific">Timema tahoe</name>
    <dbReference type="NCBI Taxonomy" id="61484"/>
    <lineage>
        <taxon>Eukaryota</taxon>
        <taxon>Metazoa</taxon>
        <taxon>Ecdysozoa</taxon>
        <taxon>Arthropoda</taxon>
        <taxon>Hexapoda</taxon>
        <taxon>Insecta</taxon>
        <taxon>Pterygota</taxon>
        <taxon>Neoptera</taxon>
        <taxon>Polyneoptera</taxon>
        <taxon>Phasmatodea</taxon>
        <taxon>Timematodea</taxon>
        <taxon>Timematoidea</taxon>
        <taxon>Timematidae</taxon>
        <taxon>Timema</taxon>
    </lineage>
</organism>
<evidence type="ECO:0008006" key="2">
    <source>
        <dbReference type="Google" id="ProtNLM"/>
    </source>
</evidence>
<dbReference type="EMBL" id="OE003854">
    <property type="protein sequence ID" value="CAD7460604.1"/>
    <property type="molecule type" value="Genomic_DNA"/>
</dbReference>
<evidence type="ECO:0000313" key="1">
    <source>
        <dbReference type="EMBL" id="CAD7460604.1"/>
    </source>
</evidence>
<gene>
    <name evidence="1" type="ORF">TTEB3V08_LOCUS8528</name>
</gene>